<accession>A0A7C0VBE1</accession>
<feature type="domain" description="Haem-binding uptake Tiki superfamily ChaN" evidence="1">
    <location>
        <begin position="34"/>
        <end position="236"/>
    </location>
</feature>
<organism evidence="2">
    <name type="scientific">candidate division WOR-3 bacterium</name>
    <dbReference type="NCBI Taxonomy" id="2052148"/>
    <lineage>
        <taxon>Bacteria</taxon>
        <taxon>Bacteria division WOR-3</taxon>
    </lineage>
</organism>
<dbReference type="SUPFAM" id="SSF159501">
    <property type="entry name" value="EreA/ChaN-like"/>
    <property type="match status" value="1"/>
</dbReference>
<gene>
    <name evidence="2" type="ORF">ENF18_00915</name>
</gene>
<dbReference type="InterPro" id="IPR007314">
    <property type="entry name" value="Cofac_haem-bd_dom"/>
</dbReference>
<dbReference type="Pfam" id="PF04187">
    <property type="entry name" value="Cofac_haem_bdg"/>
    <property type="match status" value="1"/>
</dbReference>
<reference evidence="2" key="1">
    <citation type="journal article" date="2020" name="mSystems">
        <title>Genome- and Community-Level Interaction Insights into Carbon Utilization and Element Cycling Functions of Hydrothermarchaeota in Hydrothermal Sediment.</title>
        <authorList>
            <person name="Zhou Z."/>
            <person name="Liu Y."/>
            <person name="Xu W."/>
            <person name="Pan J."/>
            <person name="Luo Z.H."/>
            <person name="Li M."/>
        </authorList>
    </citation>
    <scope>NUCLEOTIDE SEQUENCE [LARGE SCALE GENOMIC DNA]</scope>
    <source>
        <strain evidence="2">HyVt-102</strain>
    </source>
</reference>
<evidence type="ECO:0000313" key="2">
    <source>
        <dbReference type="EMBL" id="HDI82335.1"/>
    </source>
</evidence>
<name>A0A7C0VBE1_UNCW3</name>
<dbReference type="Proteomes" id="UP000885847">
    <property type="component" value="Unassembled WGS sequence"/>
</dbReference>
<dbReference type="CDD" id="cd14727">
    <property type="entry name" value="ChanN-like"/>
    <property type="match status" value="1"/>
</dbReference>
<dbReference type="EMBL" id="DQWE01000041">
    <property type="protein sequence ID" value="HDI82335.1"/>
    <property type="molecule type" value="Genomic_DNA"/>
</dbReference>
<comment type="caution">
    <text evidence="2">The sequence shown here is derived from an EMBL/GenBank/DDBJ whole genome shotgun (WGS) entry which is preliminary data.</text>
</comment>
<evidence type="ECO:0000259" key="1">
    <source>
        <dbReference type="Pfam" id="PF04187"/>
    </source>
</evidence>
<dbReference type="Gene3D" id="3.40.50.11550">
    <property type="match status" value="1"/>
</dbReference>
<sequence>MFIFLFSFLPSLIDSSIIYHQGEVIDEKNFETLLKNAQVVFVGEKHDNPFAHKWELEILKALHSSGKYALCMEMFERDVQNVLDNYLNGKISEEEFLKNSRPWPNYKTDYKPMVEYAKSEGIPVVASNIPRKEANLIARGGEAVLDSITKFSPYAHVKVFTNDTLYRERFYKTMEALKKSRMKKASIMKERFYLAQCLKDGVMAHSIMEWLDKGYNVLHVNGSFHSDYHTGIVYQLKKQRPELKILTIRVLAPEEEMDREAADIIIRRK</sequence>
<dbReference type="AlphaFoldDB" id="A0A7C0VBE1"/>
<proteinExistence type="predicted"/>
<protein>
    <submittedName>
        <fullName evidence="2">Iron-regulated protein</fullName>
    </submittedName>
</protein>